<dbReference type="EMBL" id="QJVJ01000002">
    <property type="protein sequence ID" value="PYI56629.1"/>
    <property type="molecule type" value="Genomic_DNA"/>
</dbReference>
<feature type="transmembrane region" description="Helical" evidence="2">
    <location>
        <begin position="217"/>
        <end position="236"/>
    </location>
</feature>
<feature type="transmembrane region" description="Helical" evidence="2">
    <location>
        <begin position="269"/>
        <end position="291"/>
    </location>
</feature>
<feature type="transmembrane region" description="Helical" evidence="2">
    <location>
        <begin position="151"/>
        <end position="170"/>
    </location>
</feature>
<sequence length="636" mass="70382">MYAKCIVIVMLSELLLTILTVIGAYFGLTFPLSISLGGGGPESGQPAFRAVLPMWMPALSDLNMPYSYLKTNDPSFAPSAIFLAVTWLVQSYARAVYLGALKGAVLREPAAPLRVYGRRYFKPMAQWTAFQLLITFCAVSLFPVIGPLTLVAAIGVYVFSPAPYLVVLYDSSFSWAMTAAPRVFRFIFRRMLAFALFAMLVTGIVSTVVSLPKPLDYYFALLVYSTVGTSLLAEFMRRFVQLLRENGEPVVRFPHDAPSGERTRWRTGIAAVLIVLLPACGAWIATGYPAAAIGRIVQSPPASLPGVSFYSAFSTVLPATDYRYDGYSWGTKPYRIDISLPDMSDGKRPGDIRGSATVVWDVDVEKVIRSGSGSVHHAEAVPATQTVLFRLVRERSEDGSFYYSSRRGFAEIANLRQSSREPLSVEMALSGDGRHLFVLQHPSRFEAEASFRLSRDGRYAVPKASRMNPDDFVYYWFARDLRKNDVFDMLQAKNEYAAFGPNRLDLPLAVALQEADGAMVVRILNSLKASGVKLTVPNMTEREWTERLRGQYEGAELFETLDYLSKTGGQLTYVPAKLPSSGDGSGGKASVPKPEADSDAPESYRLDVPFPHGPITMLYTFNQNRMTELELRLSDH</sequence>
<dbReference type="AlphaFoldDB" id="A0A2V5KAL6"/>
<keyword evidence="2" id="KW-0472">Membrane</keyword>
<evidence type="ECO:0000256" key="1">
    <source>
        <dbReference type="SAM" id="MobiDB-lite"/>
    </source>
</evidence>
<dbReference type="Proteomes" id="UP000247476">
    <property type="component" value="Unassembled WGS sequence"/>
</dbReference>
<comment type="caution">
    <text evidence="3">The sequence shown here is derived from an EMBL/GenBank/DDBJ whole genome shotgun (WGS) entry which is preliminary data.</text>
</comment>
<reference evidence="3 4" key="1">
    <citation type="submission" date="2018-05" db="EMBL/GenBank/DDBJ databases">
        <title>Paenibacillus flagellatus sp. nov., isolated from selenium mineral soil.</title>
        <authorList>
            <person name="Dai X."/>
        </authorList>
    </citation>
    <scope>NUCLEOTIDE SEQUENCE [LARGE SCALE GENOMIC DNA]</scope>
    <source>
        <strain evidence="3 4">DXL2</strain>
    </source>
</reference>
<protein>
    <submittedName>
        <fullName evidence="3">Uncharacterized protein</fullName>
    </submittedName>
</protein>
<feature type="transmembrane region" description="Helical" evidence="2">
    <location>
        <begin position="7"/>
        <end position="28"/>
    </location>
</feature>
<evidence type="ECO:0000313" key="4">
    <source>
        <dbReference type="Proteomes" id="UP000247476"/>
    </source>
</evidence>
<accession>A0A2V5KAL6</accession>
<feature type="transmembrane region" description="Helical" evidence="2">
    <location>
        <begin position="76"/>
        <end position="97"/>
    </location>
</feature>
<keyword evidence="2" id="KW-0812">Transmembrane</keyword>
<gene>
    <name evidence="3" type="ORF">DLM86_06585</name>
</gene>
<evidence type="ECO:0000256" key="2">
    <source>
        <dbReference type="SAM" id="Phobius"/>
    </source>
</evidence>
<feature type="region of interest" description="Disordered" evidence="1">
    <location>
        <begin position="575"/>
        <end position="607"/>
    </location>
</feature>
<keyword evidence="4" id="KW-1185">Reference proteome</keyword>
<evidence type="ECO:0000313" key="3">
    <source>
        <dbReference type="EMBL" id="PYI56629.1"/>
    </source>
</evidence>
<proteinExistence type="predicted"/>
<keyword evidence="2" id="KW-1133">Transmembrane helix</keyword>
<dbReference type="RefSeq" id="WP_110839158.1">
    <property type="nucleotide sequence ID" value="NZ_QJVJ01000002.1"/>
</dbReference>
<feature type="transmembrane region" description="Helical" evidence="2">
    <location>
        <begin position="124"/>
        <end position="145"/>
    </location>
</feature>
<organism evidence="3 4">
    <name type="scientific">Paenibacillus flagellatus</name>
    <dbReference type="NCBI Taxonomy" id="2211139"/>
    <lineage>
        <taxon>Bacteria</taxon>
        <taxon>Bacillati</taxon>
        <taxon>Bacillota</taxon>
        <taxon>Bacilli</taxon>
        <taxon>Bacillales</taxon>
        <taxon>Paenibacillaceae</taxon>
        <taxon>Paenibacillus</taxon>
    </lineage>
</organism>
<feature type="transmembrane region" description="Helical" evidence="2">
    <location>
        <begin position="191"/>
        <end position="211"/>
    </location>
</feature>
<name>A0A2V5KAL6_9BACL</name>
<dbReference type="OrthoDB" id="2493042at2"/>